<dbReference type="Pfam" id="PF00440">
    <property type="entry name" value="TetR_N"/>
    <property type="match status" value="1"/>
</dbReference>
<evidence type="ECO:0000259" key="3">
    <source>
        <dbReference type="PROSITE" id="PS50977"/>
    </source>
</evidence>
<dbReference type="RefSeq" id="WP_378318969.1">
    <property type="nucleotide sequence ID" value="NZ_JBHUHY010000003.1"/>
</dbReference>
<dbReference type="InterPro" id="IPR009057">
    <property type="entry name" value="Homeodomain-like_sf"/>
</dbReference>
<dbReference type="EMBL" id="JBHUHY010000003">
    <property type="protein sequence ID" value="MFD2185983.1"/>
    <property type="molecule type" value="Genomic_DNA"/>
</dbReference>
<dbReference type="SUPFAM" id="SSF46689">
    <property type="entry name" value="Homeodomain-like"/>
    <property type="match status" value="1"/>
</dbReference>
<keyword evidence="5" id="KW-1185">Reference proteome</keyword>
<evidence type="ECO:0000313" key="4">
    <source>
        <dbReference type="EMBL" id="MFD2185983.1"/>
    </source>
</evidence>
<feature type="domain" description="HTH tetR-type" evidence="3">
    <location>
        <begin position="2"/>
        <end position="62"/>
    </location>
</feature>
<protein>
    <submittedName>
        <fullName evidence="4">TetR/AcrR family transcriptional regulator</fullName>
    </submittedName>
</protein>
<name>A0ABW5ASM9_9FLAO</name>
<gene>
    <name evidence="4" type="ORF">ACFSJT_04205</name>
</gene>
<dbReference type="InterPro" id="IPR050624">
    <property type="entry name" value="HTH-type_Tx_Regulator"/>
</dbReference>
<reference evidence="5" key="1">
    <citation type="journal article" date="2019" name="Int. J. Syst. Evol. Microbiol.">
        <title>The Global Catalogue of Microorganisms (GCM) 10K type strain sequencing project: providing services to taxonomists for standard genome sequencing and annotation.</title>
        <authorList>
            <consortium name="The Broad Institute Genomics Platform"/>
            <consortium name="The Broad Institute Genome Sequencing Center for Infectious Disease"/>
            <person name="Wu L."/>
            <person name="Ma J."/>
        </authorList>
    </citation>
    <scope>NUCLEOTIDE SEQUENCE [LARGE SCALE GENOMIC DNA]</scope>
    <source>
        <strain evidence="5">DT92</strain>
    </source>
</reference>
<accession>A0ABW5ASM9</accession>
<feature type="DNA-binding region" description="H-T-H motif" evidence="2">
    <location>
        <begin position="25"/>
        <end position="44"/>
    </location>
</feature>
<comment type="caution">
    <text evidence="4">The sequence shown here is derived from an EMBL/GenBank/DDBJ whole genome shotgun (WGS) entry which is preliminary data.</text>
</comment>
<sequence length="192" mass="22215">MTNSRNKILQACMEQFIKPAGQSYTVDALASDLGCSKKTIYKYFKSKNELLDAVFSNYKDIVLRRFQSINNGSDGEVDILMKYIYAVDRSVWEIRMSRWYIQSKDSSSIQEQYFDLRLSVFENYMLKALIPFEQNLLHRGKTSIHIADYIIGSLESHYLNTPAGQLKNTQSKTFVDTLLFLVHGCLIHLEDD</sequence>
<evidence type="ECO:0000256" key="2">
    <source>
        <dbReference type="PROSITE-ProRule" id="PRU00335"/>
    </source>
</evidence>
<dbReference type="Gene3D" id="1.10.357.10">
    <property type="entry name" value="Tetracycline Repressor, domain 2"/>
    <property type="match status" value="1"/>
</dbReference>
<dbReference type="PANTHER" id="PTHR43479:SF11">
    <property type="entry name" value="ACREF_ENVCD OPERON REPRESSOR-RELATED"/>
    <property type="match status" value="1"/>
</dbReference>
<dbReference type="PROSITE" id="PS50977">
    <property type="entry name" value="HTH_TETR_2"/>
    <property type="match status" value="1"/>
</dbReference>
<keyword evidence="1 2" id="KW-0238">DNA-binding</keyword>
<organism evidence="4 5">
    <name type="scientific">Aquimarina celericrescens</name>
    <dbReference type="NCBI Taxonomy" id="1964542"/>
    <lineage>
        <taxon>Bacteria</taxon>
        <taxon>Pseudomonadati</taxon>
        <taxon>Bacteroidota</taxon>
        <taxon>Flavobacteriia</taxon>
        <taxon>Flavobacteriales</taxon>
        <taxon>Flavobacteriaceae</taxon>
        <taxon>Aquimarina</taxon>
    </lineage>
</organism>
<proteinExistence type="predicted"/>
<evidence type="ECO:0000256" key="1">
    <source>
        <dbReference type="ARBA" id="ARBA00023125"/>
    </source>
</evidence>
<evidence type="ECO:0000313" key="5">
    <source>
        <dbReference type="Proteomes" id="UP001597344"/>
    </source>
</evidence>
<dbReference type="PANTHER" id="PTHR43479">
    <property type="entry name" value="ACREF/ENVCD OPERON REPRESSOR-RELATED"/>
    <property type="match status" value="1"/>
</dbReference>
<dbReference type="InterPro" id="IPR001647">
    <property type="entry name" value="HTH_TetR"/>
</dbReference>
<dbReference type="Proteomes" id="UP001597344">
    <property type="component" value="Unassembled WGS sequence"/>
</dbReference>